<feature type="region of interest" description="Disordered" evidence="3">
    <location>
        <begin position="68"/>
        <end position="91"/>
    </location>
</feature>
<name>A0A3N4VJK3_9GAMM</name>
<sequence length="91" mass="10058">MRVEVVRAWPRRHEAVALELPAGARVADALRAAGWERDPETVAYAVFGVRAGPDTPLHDGDRIELLRPLLADPKTARRQRASGQRGGRAQR</sequence>
<protein>
    <recommendedName>
        <fullName evidence="2">UPF0125 protein EDC50_0797</fullName>
    </recommendedName>
</protein>
<dbReference type="EMBL" id="RKQN01000001">
    <property type="protein sequence ID" value="RPE81605.1"/>
    <property type="molecule type" value="Genomic_DNA"/>
</dbReference>
<evidence type="ECO:0000256" key="3">
    <source>
        <dbReference type="SAM" id="MobiDB-lite"/>
    </source>
</evidence>
<feature type="compositionally biased region" description="Low complexity" evidence="3">
    <location>
        <begin position="81"/>
        <end position="91"/>
    </location>
</feature>
<dbReference type="SUPFAM" id="SSF54285">
    <property type="entry name" value="MoaD/ThiS"/>
    <property type="match status" value="1"/>
</dbReference>
<gene>
    <name evidence="4" type="ORF">EDC50_0797</name>
</gene>
<proteinExistence type="inferred from homology"/>
<dbReference type="InterPro" id="IPR037021">
    <property type="entry name" value="RnfH_sf"/>
</dbReference>
<dbReference type="HAMAP" id="MF_00460">
    <property type="entry name" value="UPF0125_RnfH"/>
    <property type="match status" value="1"/>
</dbReference>
<reference evidence="4 5" key="1">
    <citation type="submission" date="2018-11" db="EMBL/GenBank/DDBJ databases">
        <title>Genomic Encyclopedia of Type Strains, Phase IV (KMG-IV): sequencing the most valuable type-strain genomes for metagenomic binning, comparative biology and taxonomic classification.</title>
        <authorList>
            <person name="Goeker M."/>
        </authorList>
    </citation>
    <scope>NUCLEOTIDE SEQUENCE [LARGE SCALE GENOMIC DNA]</scope>
    <source>
        <strain evidence="4 5">DSM 25623</strain>
    </source>
</reference>
<dbReference type="Pfam" id="PF03658">
    <property type="entry name" value="Ub-RnfH"/>
    <property type="match status" value="1"/>
</dbReference>
<comment type="caution">
    <text evidence="4">The sequence shown here is derived from an EMBL/GenBank/DDBJ whole genome shotgun (WGS) entry which is preliminary data.</text>
</comment>
<dbReference type="Gene3D" id="3.10.20.280">
    <property type="entry name" value="RnfH-like"/>
    <property type="match status" value="1"/>
</dbReference>
<evidence type="ECO:0000256" key="1">
    <source>
        <dbReference type="ARBA" id="ARBA00010645"/>
    </source>
</evidence>
<comment type="similarity">
    <text evidence="1 2">Belongs to the UPF0125 (RnfH) family.</text>
</comment>
<dbReference type="NCBIfam" id="NF002490">
    <property type="entry name" value="PRK01777.1"/>
    <property type="match status" value="1"/>
</dbReference>
<dbReference type="Proteomes" id="UP000269708">
    <property type="component" value="Unassembled WGS sequence"/>
</dbReference>
<dbReference type="RefSeq" id="WP_123769141.1">
    <property type="nucleotide sequence ID" value="NZ_RKQN01000001.1"/>
</dbReference>
<dbReference type="AlphaFoldDB" id="A0A3N4VJK3"/>
<evidence type="ECO:0000313" key="5">
    <source>
        <dbReference type="Proteomes" id="UP000269708"/>
    </source>
</evidence>
<evidence type="ECO:0000313" key="4">
    <source>
        <dbReference type="EMBL" id="RPE81605.1"/>
    </source>
</evidence>
<keyword evidence="5" id="KW-1185">Reference proteome</keyword>
<dbReference type="InterPro" id="IPR016155">
    <property type="entry name" value="Mopterin_synth/thiamin_S_b"/>
</dbReference>
<organism evidence="4 5">
    <name type="scientific">Vulcaniibacterium tengchongense</name>
    <dbReference type="NCBI Taxonomy" id="1273429"/>
    <lineage>
        <taxon>Bacteria</taxon>
        <taxon>Pseudomonadati</taxon>
        <taxon>Pseudomonadota</taxon>
        <taxon>Gammaproteobacteria</taxon>
        <taxon>Lysobacterales</taxon>
        <taxon>Lysobacteraceae</taxon>
        <taxon>Vulcaniibacterium</taxon>
    </lineage>
</organism>
<dbReference type="OrthoDB" id="9796575at2"/>
<dbReference type="PANTHER" id="PTHR37483:SF1">
    <property type="entry name" value="UPF0125 PROTEIN RATB"/>
    <property type="match status" value="1"/>
</dbReference>
<dbReference type="PANTHER" id="PTHR37483">
    <property type="entry name" value="UPF0125 PROTEIN RATB"/>
    <property type="match status" value="1"/>
</dbReference>
<accession>A0A3N4VJK3</accession>
<evidence type="ECO:0000256" key="2">
    <source>
        <dbReference type="HAMAP-Rule" id="MF_00460"/>
    </source>
</evidence>
<dbReference type="InterPro" id="IPR005346">
    <property type="entry name" value="RnfH"/>
</dbReference>